<comment type="caution">
    <text evidence="2">The sequence shown here is derived from an EMBL/GenBank/DDBJ whole genome shotgun (WGS) entry which is preliminary data.</text>
</comment>
<sequence>MMRPATVVFAALLVSVCCGVANANWYGKRGDKTDFFSLFLQQRLDSLASRDVDAASALTAIDQIIQMWRQHNAESVLATQLKQ</sequence>
<dbReference type="OMA" id="VANANWY"/>
<reference evidence="2 3" key="1">
    <citation type="submission" date="2018-04" db="EMBL/GenBank/DDBJ databases">
        <title>The genome of golden apple snail Pomacea canaliculata provides insight into stress tolerance and invasive adaptation.</title>
        <authorList>
            <person name="Liu C."/>
            <person name="Liu B."/>
            <person name="Ren Y."/>
            <person name="Zhang Y."/>
            <person name="Wang H."/>
            <person name="Li S."/>
            <person name="Jiang F."/>
            <person name="Yin L."/>
            <person name="Zhang G."/>
            <person name="Qian W."/>
            <person name="Fan W."/>
        </authorList>
    </citation>
    <scope>NUCLEOTIDE SEQUENCE [LARGE SCALE GENOMIC DNA]</scope>
    <source>
        <strain evidence="2">SZHN2017</strain>
        <tissue evidence="2">Muscle</tissue>
    </source>
</reference>
<proteinExistence type="predicted"/>
<evidence type="ECO:0000313" key="3">
    <source>
        <dbReference type="Proteomes" id="UP000245119"/>
    </source>
</evidence>
<dbReference type="EMBL" id="PZQS01000002">
    <property type="protein sequence ID" value="PVD36820.1"/>
    <property type="molecule type" value="Genomic_DNA"/>
</dbReference>
<accession>A0A2T7PTV8</accession>
<feature type="chain" id="PRO_5015444334" evidence="1">
    <location>
        <begin position="24"/>
        <end position="83"/>
    </location>
</feature>
<evidence type="ECO:0000256" key="1">
    <source>
        <dbReference type="SAM" id="SignalP"/>
    </source>
</evidence>
<evidence type="ECO:0000313" key="2">
    <source>
        <dbReference type="EMBL" id="PVD36820.1"/>
    </source>
</evidence>
<organism evidence="2 3">
    <name type="scientific">Pomacea canaliculata</name>
    <name type="common">Golden apple snail</name>
    <dbReference type="NCBI Taxonomy" id="400727"/>
    <lineage>
        <taxon>Eukaryota</taxon>
        <taxon>Metazoa</taxon>
        <taxon>Spiralia</taxon>
        <taxon>Lophotrochozoa</taxon>
        <taxon>Mollusca</taxon>
        <taxon>Gastropoda</taxon>
        <taxon>Caenogastropoda</taxon>
        <taxon>Architaenioglossa</taxon>
        <taxon>Ampullarioidea</taxon>
        <taxon>Ampullariidae</taxon>
        <taxon>Pomacea</taxon>
    </lineage>
</organism>
<keyword evidence="1" id="KW-0732">Signal</keyword>
<dbReference type="OrthoDB" id="6159804at2759"/>
<feature type="signal peptide" evidence="1">
    <location>
        <begin position="1"/>
        <end position="23"/>
    </location>
</feature>
<protein>
    <submittedName>
        <fullName evidence="2">Uncharacterized protein</fullName>
    </submittedName>
</protein>
<dbReference type="Proteomes" id="UP000245119">
    <property type="component" value="Linkage Group LG2"/>
</dbReference>
<dbReference type="AlphaFoldDB" id="A0A2T7PTV8"/>
<gene>
    <name evidence="2" type="ORF">C0Q70_03810</name>
</gene>
<name>A0A2T7PTV8_POMCA</name>
<keyword evidence="3" id="KW-1185">Reference proteome</keyword>